<keyword evidence="4" id="KW-1185">Reference proteome</keyword>
<dbReference type="EMBL" id="JAOYFB010000004">
    <property type="protein sequence ID" value="KAK4013582.1"/>
    <property type="molecule type" value="Genomic_DNA"/>
</dbReference>
<comment type="caution">
    <text evidence="3">The sequence shown here is derived from an EMBL/GenBank/DDBJ whole genome shotgun (WGS) entry which is preliminary data.</text>
</comment>
<accession>A0ABQ9ZKW4</accession>
<reference evidence="3 4" key="1">
    <citation type="journal article" date="2023" name="Nucleic Acids Res.">
        <title>The hologenome of Daphnia magna reveals possible DNA methylation and microbiome-mediated evolution of the host genome.</title>
        <authorList>
            <person name="Chaturvedi A."/>
            <person name="Li X."/>
            <person name="Dhandapani V."/>
            <person name="Marshall H."/>
            <person name="Kissane S."/>
            <person name="Cuenca-Cambronero M."/>
            <person name="Asole G."/>
            <person name="Calvet F."/>
            <person name="Ruiz-Romero M."/>
            <person name="Marangio P."/>
            <person name="Guigo R."/>
            <person name="Rago D."/>
            <person name="Mirbahai L."/>
            <person name="Eastwood N."/>
            <person name="Colbourne J.K."/>
            <person name="Zhou J."/>
            <person name="Mallon E."/>
            <person name="Orsini L."/>
        </authorList>
    </citation>
    <scope>NUCLEOTIDE SEQUENCE [LARGE SCALE GENOMIC DNA]</scope>
    <source>
        <strain evidence="3">LRV0_1</strain>
    </source>
</reference>
<dbReference type="Gene3D" id="1.10.10.60">
    <property type="entry name" value="Homeodomain-like"/>
    <property type="match status" value="1"/>
</dbReference>
<dbReference type="InterPro" id="IPR044822">
    <property type="entry name" value="Myb_DNA-bind_4"/>
</dbReference>
<gene>
    <name evidence="3" type="ORF">OUZ56_026135</name>
</gene>
<feature type="region of interest" description="Disordered" evidence="1">
    <location>
        <begin position="168"/>
        <end position="256"/>
    </location>
</feature>
<evidence type="ECO:0000256" key="1">
    <source>
        <dbReference type="SAM" id="MobiDB-lite"/>
    </source>
</evidence>
<dbReference type="Pfam" id="PF13837">
    <property type="entry name" value="Myb_DNA-bind_4"/>
    <property type="match status" value="1"/>
</dbReference>
<feature type="domain" description="Myb/SANT-like DNA-binding" evidence="2">
    <location>
        <begin position="83"/>
        <end position="148"/>
    </location>
</feature>
<sequence>MVVVGNNRGWVNQLEFSSTTVWTVVELLWLSSQNKVDHNLVDDKSSVHETSTKVDVNKEITPPLVQRICWNNVRTASQLKINAEATKVFLKIVEHYWPRLCDSKTKNSGLWQEIAIKMLENGFQIKTPDPGKSAQQKWNNLNKEYKKFVLAAKGTGGGEDGNAAYPEYIGDSSMGKQNPTRLSKVTENQTNIDDGTKKRTSTTEHAIFSDGPSGSETPNPSNDNDYIRQLRFSDDDDDGYAFSSQPKKRKKQAKPQMWQRLLTF</sequence>
<evidence type="ECO:0000259" key="2">
    <source>
        <dbReference type="Pfam" id="PF13837"/>
    </source>
</evidence>
<protein>
    <recommendedName>
        <fullName evidence="2">Myb/SANT-like DNA-binding domain-containing protein</fullName>
    </recommendedName>
</protein>
<proteinExistence type="predicted"/>
<dbReference type="Proteomes" id="UP001234178">
    <property type="component" value="Unassembled WGS sequence"/>
</dbReference>
<organism evidence="3 4">
    <name type="scientific">Daphnia magna</name>
    <dbReference type="NCBI Taxonomy" id="35525"/>
    <lineage>
        <taxon>Eukaryota</taxon>
        <taxon>Metazoa</taxon>
        <taxon>Ecdysozoa</taxon>
        <taxon>Arthropoda</taxon>
        <taxon>Crustacea</taxon>
        <taxon>Branchiopoda</taxon>
        <taxon>Diplostraca</taxon>
        <taxon>Cladocera</taxon>
        <taxon>Anomopoda</taxon>
        <taxon>Daphniidae</taxon>
        <taxon>Daphnia</taxon>
    </lineage>
</organism>
<evidence type="ECO:0000313" key="4">
    <source>
        <dbReference type="Proteomes" id="UP001234178"/>
    </source>
</evidence>
<feature type="compositionally biased region" description="Polar residues" evidence="1">
    <location>
        <begin position="174"/>
        <end position="193"/>
    </location>
</feature>
<feature type="compositionally biased region" description="Polar residues" evidence="1">
    <location>
        <begin position="212"/>
        <end position="224"/>
    </location>
</feature>
<evidence type="ECO:0000313" key="3">
    <source>
        <dbReference type="EMBL" id="KAK4013582.1"/>
    </source>
</evidence>
<name>A0ABQ9ZKW4_9CRUS</name>